<evidence type="ECO:0000256" key="5">
    <source>
        <dbReference type="ARBA" id="ARBA00022842"/>
    </source>
</evidence>
<name>A0A059XWQ3_9BACT</name>
<organism evidence="7 8">
    <name type="scientific">Leptospirillum ferriphilum YSK</name>
    <dbReference type="NCBI Taxonomy" id="1441628"/>
    <lineage>
        <taxon>Bacteria</taxon>
        <taxon>Pseudomonadati</taxon>
        <taxon>Nitrospirota</taxon>
        <taxon>Nitrospiria</taxon>
        <taxon>Nitrospirales</taxon>
        <taxon>Nitrospiraceae</taxon>
        <taxon>Leptospirillum</taxon>
    </lineage>
</organism>
<keyword evidence="5" id="KW-0460">Magnesium</keyword>
<dbReference type="Proteomes" id="UP000027059">
    <property type="component" value="Chromosome"/>
</dbReference>
<keyword evidence="4" id="KW-0479">Metal-binding</keyword>
<comment type="similarity">
    <text evidence="2 6">Belongs to the FPP/GGPP synthase family.</text>
</comment>
<dbReference type="PROSITE" id="PS00723">
    <property type="entry name" value="POLYPRENYL_SYNTHASE_1"/>
    <property type="match status" value="1"/>
</dbReference>
<dbReference type="PANTHER" id="PTHR12001:SF69">
    <property type="entry name" value="ALL TRANS-POLYPRENYL-DIPHOSPHATE SYNTHASE PDSS1"/>
    <property type="match status" value="1"/>
</dbReference>
<dbReference type="Pfam" id="PF00348">
    <property type="entry name" value="polyprenyl_synt"/>
    <property type="match status" value="1"/>
</dbReference>
<keyword evidence="8" id="KW-1185">Reference proteome</keyword>
<dbReference type="GO" id="GO:0046872">
    <property type="term" value="F:metal ion binding"/>
    <property type="evidence" value="ECO:0007669"/>
    <property type="project" value="UniProtKB-KW"/>
</dbReference>
<evidence type="ECO:0000313" key="7">
    <source>
        <dbReference type="EMBL" id="AIA31293.1"/>
    </source>
</evidence>
<evidence type="ECO:0000256" key="3">
    <source>
        <dbReference type="ARBA" id="ARBA00022679"/>
    </source>
</evidence>
<evidence type="ECO:0000256" key="1">
    <source>
        <dbReference type="ARBA" id="ARBA00001946"/>
    </source>
</evidence>
<evidence type="ECO:0000313" key="8">
    <source>
        <dbReference type="Proteomes" id="UP000027059"/>
    </source>
</evidence>
<dbReference type="Gene3D" id="1.10.600.10">
    <property type="entry name" value="Farnesyl Diphosphate Synthase"/>
    <property type="match status" value="1"/>
</dbReference>
<dbReference type="SFLD" id="SFLDG01017">
    <property type="entry name" value="Polyprenyl_Transferase_Like"/>
    <property type="match status" value="1"/>
</dbReference>
<dbReference type="EMBL" id="CP007243">
    <property type="protein sequence ID" value="AIA31293.1"/>
    <property type="molecule type" value="Genomic_DNA"/>
</dbReference>
<proteinExistence type="inferred from homology"/>
<dbReference type="AlphaFoldDB" id="A0A059XWQ3"/>
<dbReference type="HOGENOM" id="CLU_014015_2_0_0"/>
<dbReference type="InterPro" id="IPR033749">
    <property type="entry name" value="Polyprenyl_synt_CS"/>
</dbReference>
<evidence type="ECO:0000256" key="6">
    <source>
        <dbReference type="RuleBase" id="RU004466"/>
    </source>
</evidence>
<reference evidence="8" key="1">
    <citation type="submission" date="2014-02" db="EMBL/GenBank/DDBJ databases">
        <title>Complete genome sequence and comparative genomic analysis of the nitrogen-fixing bacterium Leptospirillum ferriphilum YSK.</title>
        <authorList>
            <person name="Guo X."/>
            <person name="Yin H."/>
            <person name="Liang Y."/>
            <person name="Hu Q."/>
            <person name="Ma L."/>
            <person name="Xiao Y."/>
            <person name="Zhang X."/>
            <person name="Qiu G."/>
            <person name="Liu X."/>
        </authorList>
    </citation>
    <scope>NUCLEOTIDE SEQUENCE [LARGE SCALE GENOMIC DNA]</scope>
    <source>
        <strain evidence="8">YSK</strain>
    </source>
</reference>
<dbReference type="PANTHER" id="PTHR12001">
    <property type="entry name" value="GERANYLGERANYL PYROPHOSPHATE SYNTHASE"/>
    <property type="match status" value="1"/>
</dbReference>
<reference evidence="7 8" key="2">
    <citation type="journal article" date="2015" name="Biomed. Res. Int.">
        <title>Effects of Arsenite Resistance on the Growth and Functional Gene Expression of Leptospirillum ferriphilum and Acidithiobacillus thiooxidans in Pure Culture and Coculture.</title>
        <authorList>
            <person name="Jiang H."/>
            <person name="Liang Y."/>
            <person name="Yin H."/>
            <person name="Xiao Y."/>
            <person name="Guo X."/>
            <person name="Xu Y."/>
            <person name="Hu Q."/>
            <person name="Liu H."/>
            <person name="Liu X."/>
        </authorList>
    </citation>
    <scope>NUCLEOTIDE SEQUENCE [LARGE SCALE GENOMIC DNA]</scope>
    <source>
        <strain evidence="7 8">YSK</strain>
    </source>
</reference>
<dbReference type="SUPFAM" id="SSF48576">
    <property type="entry name" value="Terpenoid synthases"/>
    <property type="match status" value="1"/>
</dbReference>
<dbReference type="GO" id="GO:0004659">
    <property type="term" value="F:prenyltransferase activity"/>
    <property type="evidence" value="ECO:0007669"/>
    <property type="project" value="InterPro"/>
</dbReference>
<dbReference type="KEGG" id="lfp:Y981_12735"/>
<keyword evidence="3 6" id="KW-0808">Transferase</keyword>
<dbReference type="InterPro" id="IPR008949">
    <property type="entry name" value="Isoprenoid_synthase_dom_sf"/>
</dbReference>
<protein>
    <submittedName>
        <fullName evidence="7">Trans-hexaprenyltranstransferase</fullName>
    </submittedName>
</protein>
<gene>
    <name evidence="7" type="ORF">Y981_12735</name>
</gene>
<dbReference type="GO" id="GO:0008299">
    <property type="term" value="P:isoprenoid biosynthetic process"/>
    <property type="evidence" value="ECO:0007669"/>
    <property type="project" value="InterPro"/>
</dbReference>
<evidence type="ECO:0000256" key="2">
    <source>
        <dbReference type="ARBA" id="ARBA00006706"/>
    </source>
</evidence>
<dbReference type="RefSeq" id="WP_014962163.1">
    <property type="nucleotide sequence ID" value="NZ_CP007243.1"/>
</dbReference>
<accession>A0A059XWQ3</accession>
<dbReference type="CDD" id="cd00685">
    <property type="entry name" value="Trans_IPPS_HT"/>
    <property type="match status" value="1"/>
</dbReference>
<evidence type="ECO:0000256" key="4">
    <source>
        <dbReference type="ARBA" id="ARBA00022723"/>
    </source>
</evidence>
<comment type="cofactor">
    <cofactor evidence="1">
        <name>Mg(2+)</name>
        <dbReference type="ChEBI" id="CHEBI:18420"/>
    </cofactor>
</comment>
<sequence length="330" mass="36413">MNPLSATGLKNVWADYEQDLLAVENCLIEYGGDTNDYIREVTSHIIQSGGKRLRPLLMIIASRISGYSGPHISLLSAVVEFIHTATLLHDDVVDHAEMRRGKLSANQIWGNQTAVLVGDYLYATALWMATGVHNHEINDTLTLACRKMSEGEVLELILDNNLSAREEDYLSVVECKTAALTAGTCRIGAILGGADTEKKKALEDFGYNIGMSFQIADDALDYMAREERLGKTLGKDLSEGKMTLPLLHCLSRATSAQRESLVQKIGKGDVTEQHLHEVIELMKSTGSLEFSLEKAISFVQKAKASLEAFPDSLHKQNLLFLSDFVIERDI</sequence>
<dbReference type="OrthoDB" id="9805316at2"/>
<dbReference type="InterPro" id="IPR000092">
    <property type="entry name" value="Polyprenyl_synt"/>
</dbReference>
<dbReference type="SFLD" id="SFLDS00005">
    <property type="entry name" value="Isoprenoid_Synthase_Type_I"/>
    <property type="match status" value="1"/>
</dbReference>